<evidence type="ECO:0000259" key="16">
    <source>
        <dbReference type="PROSITE" id="PS50893"/>
    </source>
</evidence>
<reference evidence="17" key="2">
    <citation type="submission" date="2020-09" db="EMBL/GenBank/DDBJ databases">
        <authorList>
            <person name="Sun Q."/>
            <person name="Zhou Y."/>
        </authorList>
    </citation>
    <scope>NUCLEOTIDE SEQUENCE</scope>
    <source>
        <strain evidence="17">CGMCC 1.15493</strain>
    </source>
</reference>
<evidence type="ECO:0000256" key="11">
    <source>
        <dbReference type="ARBA" id="ARBA00022967"/>
    </source>
</evidence>
<keyword evidence="7 15" id="KW-0812">Transmembrane</keyword>
<keyword evidence="11" id="KW-1278">Translocase</keyword>
<sequence length="858" mass="89415">MTNVVEGGGHAVAADRLPALECRAIGKEFPGVVALRDVSLSVRKGEIHALLGQNGAGKSTLVKVLTGVYQPEAGEILVDGKPVRLTNPRDAEAAGIAIVHQDQQLVAQFDVTRNVFLGNEIVRTGGFLDLAAMSRATETVLARVGASFTADTLVSDLSVAQREQVAIAAALLRSPKILVLDEPTASLSDKEAELLFGIVRALRDEGVTIVYISHYLDEVLDLVDRITVLRDGRLVATLPVAETSRSGIVSLMVGREISQLYPKETVPLGNTLLEVKGLRQGNAVKGVDLTVRRGEIFGIAGLMGAGRTELAMTLIGALRRSAGTVEINGEASDPGGPRAAKAEGFALIPEDRRHEGLITDMTVRENLTLPNLPLWSRFGLLNLRREAASAVDLVERLRIQPPNIRQLTKNLSGGNQQKIVIGRWLAGDAEIFLFDEPTTGVDVGSKVEIYRQMVELARRGAAVIFISSDFEEIAGMSDRIAVMHKGRINKLFEPGEAVPETLLYWASGSGDNESDSTAGESMDEAGTALPSDVPPSAAAITSAPGLLARWGTIAGMLLVLVAIAVLAPQFLSVGNIFDVLKQGSVLALVALGLTVVLVAGGFDMSAGAVSQLTMNLAAGTLIAGAGTAAAIGLGAAAGLAAGGLNALLVLGFGMPPFVATLGAMFVAMGATLLYNGGQALTLSGQSEFFYIGQGYLGPVPFVFILLLATTAVLHLVLRRTRLGLRMYAVGQNLAAAKLRGISQVRYATASFAIGGLVLGLSGVVLASYSYGASALATGIDFLISALAAAFLGSTLNKAGELNVMGTLVAALFLASLSNGLILIGISSQALPGIQGLVLILSIALGVIHKRGIGQVLIF</sequence>
<dbReference type="FunFam" id="3.40.50.300:FF:000127">
    <property type="entry name" value="Ribose import ATP-binding protein RbsA"/>
    <property type="match status" value="1"/>
</dbReference>
<evidence type="ECO:0000256" key="9">
    <source>
        <dbReference type="ARBA" id="ARBA00022741"/>
    </source>
</evidence>
<dbReference type="EMBL" id="BMJJ01000011">
    <property type="protein sequence ID" value="GGD34091.1"/>
    <property type="molecule type" value="Genomic_DNA"/>
</dbReference>
<dbReference type="GO" id="GO:0005886">
    <property type="term" value="C:plasma membrane"/>
    <property type="evidence" value="ECO:0007669"/>
    <property type="project" value="UniProtKB-SubCell"/>
</dbReference>
<keyword evidence="18" id="KW-1185">Reference proteome</keyword>
<dbReference type="InterPro" id="IPR017871">
    <property type="entry name" value="ABC_transporter-like_CS"/>
</dbReference>
<dbReference type="Pfam" id="PF00005">
    <property type="entry name" value="ABC_tran"/>
    <property type="match status" value="2"/>
</dbReference>
<dbReference type="PROSITE" id="PS50893">
    <property type="entry name" value="ABC_TRANSPORTER_2"/>
    <property type="match status" value="2"/>
</dbReference>
<feature type="transmembrane region" description="Helical" evidence="15">
    <location>
        <begin position="550"/>
        <end position="571"/>
    </location>
</feature>
<accession>A0A917DFS6</accession>
<dbReference type="SUPFAM" id="SSF52540">
    <property type="entry name" value="P-loop containing nucleoside triphosphate hydrolases"/>
    <property type="match status" value="2"/>
</dbReference>
<feature type="transmembrane region" description="Helical" evidence="15">
    <location>
        <begin position="746"/>
        <end position="766"/>
    </location>
</feature>
<evidence type="ECO:0000256" key="3">
    <source>
        <dbReference type="ARBA" id="ARBA00005417"/>
    </source>
</evidence>
<protein>
    <recommendedName>
        <fullName evidence="16">ABC transporter domain-containing protein</fullName>
    </recommendedName>
</protein>
<evidence type="ECO:0000256" key="13">
    <source>
        <dbReference type="ARBA" id="ARBA00023136"/>
    </source>
</evidence>
<dbReference type="InterPro" id="IPR003439">
    <property type="entry name" value="ABC_transporter-like_ATP-bd"/>
</dbReference>
<evidence type="ECO:0000256" key="2">
    <source>
        <dbReference type="ARBA" id="ARBA00004651"/>
    </source>
</evidence>
<dbReference type="AlphaFoldDB" id="A0A917DFS6"/>
<dbReference type="CDD" id="cd03215">
    <property type="entry name" value="ABC_Carb_Monos_II"/>
    <property type="match status" value="1"/>
</dbReference>
<evidence type="ECO:0000256" key="5">
    <source>
        <dbReference type="ARBA" id="ARBA00022475"/>
    </source>
</evidence>
<keyword evidence="10" id="KW-0067">ATP-binding</keyword>
<organism evidence="17 18">
    <name type="scientific">Aureimonas glaciei</name>
    <dbReference type="NCBI Taxonomy" id="1776957"/>
    <lineage>
        <taxon>Bacteria</taxon>
        <taxon>Pseudomonadati</taxon>
        <taxon>Pseudomonadota</taxon>
        <taxon>Alphaproteobacteria</taxon>
        <taxon>Hyphomicrobiales</taxon>
        <taxon>Aurantimonadaceae</taxon>
        <taxon>Aureimonas</taxon>
    </lineage>
</organism>
<feature type="domain" description="ABC transporter" evidence="16">
    <location>
        <begin position="20"/>
        <end position="256"/>
    </location>
</feature>
<keyword evidence="12 15" id="KW-1133">Transmembrane helix</keyword>
<feature type="transmembrane region" description="Helical" evidence="15">
    <location>
        <begin position="829"/>
        <end position="847"/>
    </location>
</feature>
<evidence type="ECO:0000256" key="8">
    <source>
        <dbReference type="ARBA" id="ARBA00022737"/>
    </source>
</evidence>
<evidence type="ECO:0000256" key="10">
    <source>
        <dbReference type="ARBA" id="ARBA00022840"/>
    </source>
</evidence>
<feature type="transmembrane region" description="Helical" evidence="15">
    <location>
        <begin position="657"/>
        <end position="675"/>
    </location>
</feature>
<dbReference type="GO" id="GO:0022857">
    <property type="term" value="F:transmembrane transporter activity"/>
    <property type="evidence" value="ECO:0007669"/>
    <property type="project" value="InterPro"/>
</dbReference>
<dbReference type="InterPro" id="IPR001851">
    <property type="entry name" value="ABC_transp_permease"/>
</dbReference>
<feature type="domain" description="ABC transporter" evidence="16">
    <location>
        <begin position="266"/>
        <end position="510"/>
    </location>
</feature>
<keyword evidence="5" id="KW-1003">Cell membrane</keyword>
<keyword evidence="13 15" id="KW-0472">Membrane</keyword>
<dbReference type="PANTHER" id="PTHR43790:SF3">
    <property type="entry name" value="D-ALLOSE IMPORT ATP-BINDING PROTEIN ALSA-RELATED"/>
    <property type="match status" value="1"/>
</dbReference>
<dbReference type="Gene3D" id="3.40.50.300">
    <property type="entry name" value="P-loop containing nucleotide triphosphate hydrolases"/>
    <property type="match status" value="2"/>
</dbReference>
<evidence type="ECO:0000256" key="15">
    <source>
        <dbReference type="SAM" id="Phobius"/>
    </source>
</evidence>
<dbReference type="CDD" id="cd06579">
    <property type="entry name" value="TM_PBP1_transp_AraH_like"/>
    <property type="match status" value="1"/>
</dbReference>
<evidence type="ECO:0000256" key="4">
    <source>
        <dbReference type="ARBA" id="ARBA00022448"/>
    </source>
</evidence>
<evidence type="ECO:0000256" key="14">
    <source>
        <dbReference type="SAM" id="MobiDB-lite"/>
    </source>
</evidence>
<dbReference type="InterPro" id="IPR027417">
    <property type="entry name" value="P-loop_NTPase"/>
</dbReference>
<evidence type="ECO:0000256" key="12">
    <source>
        <dbReference type="ARBA" id="ARBA00022989"/>
    </source>
</evidence>
<dbReference type="GO" id="GO:0005524">
    <property type="term" value="F:ATP binding"/>
    <property type="evidence" value="ECO:0007669"/>
    <property type="project" value="UniProtKB-KW"/>
</dbReference>
<comment type="subcellular location">
    <subcellularLocation>
        <location evidence="2">Cell membrane</location>
        <topology evidence="2">Multi-pass membrane protein</topology>
    </subcellularLocation>
    <subcellularLocation>
        <location evidence="1">Cell membrane</location>
        <topology evidence="1">Peripheral membrane protein</topology>
    </subcellularLocation>
</comment>
<name>A0A917DFS6_9HYPH</name>
<keyword evidence="4" id="KW-0813">Transport</keyword>
<evidence type="ECO:0000256" key="1">
    <source>
        <dbReference type="ARBA" id="ARBA00004202"/>
    </source>
</evidence>
<dbReference type="PROSITE" id="PS00211">
    <property type="entry name" value="ABC_TRANSPORTER_1"/>
    <property type="match status" value="1"/>
</dbReference>
<dbReference type="RefSeq" id="WP_188854356.1">
    <property type="nucleotide sequence ID" value="NZ_BMJJ01000011.1"/>
</dbReference>
<evidence type="ECO:0000256" key="7">
    <source>
        <dbReference type="ARBA" id="ARBA00022692"/>
    </source>
</evidence>
<comment type="similarity">
    <text evidence="3">Belongs to the ABC transporter superfamily.</text>
</comment>
<feature type="transmembrane region" description="Helical" evidence="15">
    <location>
        <begin position="583"/>
        <end position="602"/>
    </location>
</feature>
<keyword evidence="8" id="KW-0677">Repeat</keyword>
<keyword evidence="9" id="KW-0547">Nucleotide-binding</keyword>
<feature type="transmembrane region" description="Helical" evidence="15">
    <location>
        <begin position="622"/>
        <end position="650"/>
    </location>
</feature>
<keyword evidence="6" id="KW-0762">Sugar transport</keyword>
<evidence type="ECO:0000256" key="6">
    <source>
        <dbReference type="ARBA" id="ARBA00022597"/>
    </source>
</evidence>
<dbReference type="PANTHER" id="PTHR43790">
    <property type="entry name" value="CARBOHYDRATE TRANSPORT ATP-BINDING PROTEIN MG119-RELATED"/>
    <property type="match status" value="1"/>
</dbReference>
<reference evidence="17" key="1">
    <citation type="journal article" date="2014" name="Int. J. Syst. Evol. Microbiol.">
        <title>Complete genome sequence of Corynebacterium casei LMG S-19264T (=DSM 44701T), isolated from a smear-ripened cheese.</title>
        <authorList>
            <consortium name="US DOE Joint Genome Institute (JGI-PGF)"/>
            <person name="Walter F."/>
            <person name="Albersmeier A."/>
            <person name="Kalinowski J."/>
            <person name="Ruckert C."/>
        </authorList>
    </citation>
    <scope>NUCLEOTIDE SEQUENCE</scope>
    <source>
        <strain evidence="17">CGMCC 1.15493</strain>
    </source>
</reference>
<dbReference type="Pfam" id="PF02653">
    <property type="entry name" value="BPD_transp_2"/>
    <property type="match status" value="1"/>
</dbReference>
<dbReference type="InterPro" id="IPR003593">
    <property type="entry name" value="AAA+_ATPase"/>
</dbReference>
<dbReference type="Proteomes" id="UP000613160">
    <property type="component" value="Unassembled WGS sequence"/>
</dbReference>
<dbReference type="InterPro" id="IPR050107">
    <property type="entry name" value="ABC_carbohydrate_import_ATPase"/>
</dbReference>
<dbReference type="GO" id="GO:0016887">
    <property type="term" value="F:ATP hydrolysis activity"/>
    <property type="evidence" value="ECO:0007669"/>
    <property type="project" value="InterPro"/>
</dbReference>
<proteinExistence type="inferred from homology"/>
<feature type="region of interest" description="Disordered" evidence="14">
    <location>
        <begin position="510"/>
        <end position="533"/>
    </location>
</feature>
<feature type="compositionally biased region" description="Polar residues" evidence="14">
    <location>
        <begin position="510"/>
        <end position="519"/>
    </location>
</feature>
<dbReference type="SMART" id="SM00382">
    <property type="entry name" value="AAA"/>
    <property type="match status" value="2"/>
</dbReference>
<comment type="caution">
    <text evidence="17">The sequence shown here is derived from an EMBL/GenBank/DDBJ whole genome shotgun (WGS) entry which is preliminary data.</text>
</comment>
<evidence type="ECO:0000313" key="17">
    <source>
        <dbReference type="EMBL" id="GGD34091.1"/>
    </source>
</evidence>
<feature type="transmembrane region" description="Helical" evidence="15">
    <location>
        <begin position="803"/>
        <end position="823"/>
    </location>
</feature>
<feature type="transmembrane region" description="Helical" evidence="15">
    <location>
        <begin position="695"/>
        <end position="717"/>
    </location>
</feature>
<dbReference type="CDD" id="cd03216">
    <property type="entry name" value="ABC_Carb_Monos_I"/>
    <property type="match status" value="1"/>
</dbReference>
<evidence type="ECO:0000313" key="18">
    <source>
        <dbReference type="Proteomes" id="UP000613160"/>
    </source>
</evidence>
<gene>
    <name evidence="17" type="ORF">GCM10011335_41360</name>
</gene>
<feature type="transmembrane region" description="Helical" evidence="15">
    <location>
        <begin position="772"/>
        <end position="791"/>
    </location>
</feature>